<proteinExistence type="predicted"/>
<reference evidence="1 2" key="1">
    <citation type="submission" date="2024-09" db="EMBL/GenBank/DDBJ databases">
        <authorList>
            <person name="D'Angelo T."/>
        </authorList>
    </citation>
    <scope>NUCLEOTIDE SEQUENCE [LARGE SCALE GENOMIC DNA]</scope>
    <source>
        <strain evidence="1">SAG AM-320-E07</strain>
    </source>
</reference>
<evidence type="ECO:0008006" key="3">
    <source>
        <dbReference type="Google" id="ProtNLM"/>
    </source>
</evidence>
<name>A0ABV6YIZ9_UNCEI</name>
<gene>
    <name evidence="1" type="ORF">ACFL6M_01765</name>
</gene>
<protein>
    <recommendedName>
        <fullName evidence="3">DUF4347 domain-containing protein</fullName>
    </recommendedName>
</protein>
<keyword evidence="2" id="KW-1185">Reference proteome</keyword>
<organism evidence="1 2">
    <name type="scientific">Eiseniibacteriota bacterium</name>
    <dbReference type="NCBI Taxonomy" id="2212470"/>
    <lineage>
        <taxon>Bacteria</taxon>
        <taxon>Candidatus Eiseniibacteriota</taxon>
    </lineage>
</organism>
<sequence>MKRKAPCFLVLESYWSENLTQHDSVQPFIKGLCDLYQWEFHYRTFDSANDLAFWIASFQKIRRSRQQKIVYIASHGNAKGMLTTLEENIPLAKLSKALEKATSVTGLHLGACSLGKTAILKKLLNNTPLQWVAAYDQEVPWLESTALDLLFWSWIYAGAPRPKRSRRLTPEAAAHELYRRFNVAYEMGFRVIFRGAESEPPVSSWDTWEKSAALR</sequence>
<evidence type="ECO:0000313" key="2">
    <source>
        <dbReference type="Proteomes" id="UP001593833"/>
    </source>
</evidence>
<evidence type="ECO:0000313" key="1">
    <source>
        <dbReference type="EMBL" id="MFC1572302.1"/>
    </source>
</evidence>
<dbReference type="Proteomes" id="UP001593833">
    <property type="component" value="Unassembled WGS sequence"/>
</dbReference>
<dbReference type="EMBL" id="JBHPKH010000011">
    <property type="protein sequence ID" value="MFC1572302.1"/>
    <property type="molecule type" value="Genomic_DNA"/>
</dbReference>
<comment type="caution">
    <text evidence="1">The sequence shown here is derived from an EMBL/GenBank/DDBJ whole genome shotgun (WGS) entry which is preliminary data.</text>
</comment>
<accession>A0ABV6YIZ9</accession>